<evidence type="ECO:0000256" key="4">
    <source>
        <dbReference type="ARBA" id="ARBA00023157"/>
    </source>
</evidence>
<dbReference type="PATRIC" id="fig|665952.3.peg.649"/>
<comment type="caution">
    <text evidence="9">The sequence shown here is derived from an EMBL/GenBank/DDBJ whole genome shotgun (WGS) entry which is preliminary data.</text>
</comment>
<keyword evidence="10" id="KW-1185">Reference proteome</keyword>
<dbReference type="Pfam" id="PF00578">
    <property type="entry name" value="AhpC-TSA"/>
    <property type="match status" value="1"/>
</dbReference>
<feature type="region of interest" description="Disordered" evidence="6">
    <location>
        <begin position="28"/>
        <end position="66"/>
    </location>
</feature>
<dbReference type="PANTHER" id="PTHR42852:SF6">
    <property type="entry name" value="THIOL:DISULFIDE INTERCHANGE PROTEIN DSBE"/>
    <property type="match status" value="1"/>
</dbReference>
<evidence type="ECO:0000256" key="7">
    <source>
        <dbReference type="SAM" id="SignalP"/>
    </source>
</evidence>
<evidence type="ECO:0000313" key="10">
    <source>
        <dbReference type="Proteomes" id="UP000011747"/>
    </source>
</evidence>
<dbReference type="PROSITE" id="PS00194">
    <property type="entry name" value="THIOREDOXIN_1"/>
    <property type="match status" value="1"/>
</dbReference>
<feature type="compositionally biased region" description="Basic and acidic residues" evidence="6">
    <location>
        <begin position="45"/>
        <end position="60"/>
    </location>
</feature>
<keyword evidence="2" id="KW-0201">Cytochrome c-type biogenesis</keyword>
<dbReference type="Gene3D" id="3.40.30.10">
    <property type="entry name" value="Glutaredoxin"/>
    <property type="match status" value="1"/>
</dbReference>
<dbReference type="GO" id="GO:0017004">
    <property type="term" value="P:cytochrome complex assembly"/>
    <property type="evidence" value="ECO:0007669"/>
    <property type="project" value="UniProtKB-KW"/>
</dbReference>
<feature type="signal peptide" evidence="7">
    <location>
        <begin position="1"/>
        <end position="25"/>
    </location>
</feature>
<dbReference type="PANTHER" id="PTHR42852">
    <property type="entry name" value="THIOL:DISULFIDE INTERCHANGE PROTEIN DSBE"/>
    <property type="match status" value="1"/>
</dbReference>
<gene>
    <name evidence="9" type="ORF">HMPREF1015_01433</name>
</gene>
<sequence length="194" mass="22241">MIKIKWGVLLIACLLLMVASQQLKADPFPENAKREGNNQSNLMEKTGRQDHREKKGDRLPGLKIGENAPDFTLPTLKGDRIRLKERKGQKIIINFWATWCPPCKEEIPVLQRFYEQNKGSVELLAVNMDPESNISQFARKYGISYPILLDQDSKVNETYKVAAIPTTYVIDENGVIIHKHIGNLQLQQMINWLK</sequence>
<evidence type="ECO:0000256" key="5">
    <source>
        <dbReference type="ARBA" id="ARBA00023284"/>
    </source>
</evidence>
<dbReference type="InterPro" id="IPR017937">
    <property type="entry name" value="Thioredoxin_CS"/>
</dbReference>
<comment type="subcellular location">
    <subcellularLocation>
        <location evidence="1">Cell envelope</location>
    </subcellularLocation>
</comment>
<evidence type="ECO:0000259" key="8">
    <source>
        <dbReference type="PROSITE" id="PS51352"/>
    </source>
</evidence>
<dbReference type="InterPro" id="IPR000866">
    <property type="entry name" value="AhpC/TSA"/>
</dbReference>
<dbReference type="PROSITE" id="PS51352">
    <property type="entry name" value="THIOREDOXIN_2"/>
    <property type="match status" value="1"/>
</dbReference>
<evidence type="ECO:0000256" key="3">
    <source>
        <dbReference type="ARBA" id="ARBA00022968"/>
    </source>
</evidence>
<protein>
    <recommendedName>
        <fullName evidence="8">Thioredoxin domain-containing protein</fullName>
    </recommendedName>
</protein>
<evidence type="ECO:0000256" key="2">
    <source>
        <dbReference type="ARBA" id="ARBA00022748"/>
    </source>
</evidence>
<keyword evidence="5" id="KW-0676">Redox-active center</keyword>
<name>G9QI69_9BACI</name>
<dbReference type="GO" id="GO:0016491">
    <property type="term" value="F:oxidoreductase activity"/>
    <property type="evidence" value="ECO:0007669"/>
    <property type="project" value="InterPro"/>
</dbReference>
<dbReference type="GO" id="GO:0016209">
    <property type="term" value="F:antioxidant activity"/>
    <property type="evidence" value="ECO:0007669"/>
    <property type="project" value="InterPro"/>
</dbReference>
<dbReference type="InterPro" id="IPR050553">
    <property type="entry name" value="Thioredoxin_ResA/DsbE_sf"/>
</dbReference>
<keyword evidence="3" id="KW-0812">Transmembrane</keyword>
<dbReference type="Proteomes" id="UP000011747">
    <property type="component" value="Unassembled WGS sequence"/>
</dbReference>
<proteinExistence type="predicted"/>
<reference evidence="9 10" key="1">
    <citation type="submission" date="2011-09" db="EMBL/GenBank/DDBJ databases">
        <title>The Genome Sequence of Bacillus smithii 7_3_47FAA.</title>
        <authorList>
            <consortium name="The Broad Institute Genome Sequencing Platform"/>
            <person name="Earl A."/>
            <person name="Ward D."/>
            <person name="Feldgarden M."/>
            <person name="Gevers D."/>
            <person name="Daigneault M."/>
            <person name="Strauss J."/>
            <person name="Allen-Vercoe E."/>
            <person name="Young S.K."/>
            <person name="Zeng Q."/>
            <person name="Gargeya S."/>
            <person name="Fitzgerald M."/>
            <person name="Haas B."/>
            <person name="Abouelleil A."/>
            <person name="Alvarado L."/>
            <person name="Arachchi H.M."/>
            <person name="Berlin A."/>
            <person name="Brown A."/>
            <person name="Chapman S.B."/>
            <person name="Chen Z."/>
            <person name="Dunbar C."/>
            <person name="Freedman E."/>
            <person name="Gearin G."/>
            <person name="Goldberg J."/>
            <person name="Griggs A."/>
            <person name="Gujja S."/>
            <person name="Heiman D."/>
            <person name="Howarth C."/>
            <person name="Larson L."/>
            <person name="Lui A."/>
            <person name="MacDonald P.J.P."/>
            <person name="Montmayeur A."/>
            <person name="Murphy C."/>
            <person name="Neiman D."/>
            <person name="Pearson M."/>
            <person name="Priest M."/>
            <person name="Roberts A."/>
            <person name="Saif S."/>
            <person name="Shea T."/>
            <person name="Shenoy N."/>
            <person name="Sisk P."/>
            <person name="Stolte C."/>
            <person name="Sykes S."/>
            <person name="Wortman J."/>
            <person name="Nusbaum C."/>
            <person name="Birren B."/>
        </authorList>
    </citation>
    <scope>NUCLEOTIDE SEQUENCE [LARGE SCALE GENOMIC DNA]</scope>
    <source>
        <strain evidence="9 10">7_3_47FAA</strain>
    </source>
</reference>
<dbReference type="InterPro" id="IPR036249">
    <property type="entry name" value="Thioredoxin-like_sf"/>
</dbReference>
<dbReference type="GO" id="GO:0030313">
    <property type="term" value="C:cell envelope"/>
    <property type="evidence" value="ECO:0007669"/>
    <property type="project" value="UniProtKB-SubCell"/>
</dbReference>
<dbReference type="CDD" id="cd02966">
    <property type="entry name" value="TlpA_like_family"/>
    <property type="match status" value="1"/>
</dbReference>
<dbReference type="EMBL" id="ACWF01000028">
    <property type="protein sequence ID" value="EHL79135.1"/>
    <property type="molecule type" value="Genomic_DNA"/>
</dbReference>
<evidence type="ECO:0000256" key="1">
    <source>
        <dbReference type="ARBA" id="ARBA00004196"/>
    </source>
</evidence>
<accession>G9QI69</accession>
<dbReference type="InterPro" id="IPR013766">
    <property type="entry name" value="Thioredoxin_domain"/>
</dbReference>
<keyword evidence="3" id="KW-0735">Signal-anchor</keyword>
<organism evidence="9 10">
    <name type="scientific">Bacillus smithii 7_3_47FAA</name>
    <dbReference type="NCBI Taxonomy" id="665952"/>
    <lineage>
        <taxon>Bacteria</taxon>
        <taxon>Bacillati</taxon>
        <taxon>Bacillota</taxon>
        <taxon>Bacilli</taxon>
        <taxon>Bacillales</taxon>
        <taxon>Bacillaceae</taxon>
        <taxon>Bacillus</taxon>
    </lineage>
</organism>
<dbReference type="AlphaFoldDB" id="G9QI69"/>
<dbReference type="RefSeq" id="WP_003352925.1">
    <property type="nucleotide sequence ID" value="NZ_JH414742.1"/>
</dbReference>
<feature type="domain" description="Thioredoxin" evidence="8">
    <location>
        <begin position="62"/>
        <end position="194"/>
    </location>
</feature>
<feature type="chain" id="PRO_5003526672" description="Thioredoxin domain-containing protein" evidence="7">
    <location>
        <begin position="26"/>
        <end position="194"/>
    </location>
</feature>
<dbReference type="SUPFAM" id="SSF52833">
    <property type="entry name" value="Thioredoxin-like"/>
    <property type="match status" value="1"/>
</dbReference>
<evidence type="ECO:0000313" key="9">
    <source>
        <dbReference type="EMBL" id="EHL79135.1"/>
    </source>
</evidence>
<dbReference type="HOGENOM" id="CLU_042529_11_4_9"/>
<keyword evidence="4" id="KW-1015">Disulfide bond</keyword>
<evidence type="ECO:0000256" key="6">
    <source>
        <dbReference type="SAM" id="MobiDB-lite"/>
    </source>
</evidence>
<keyword evidence="7" id="KW-0732">Signal</keyword>